<keyword evidence="2" id="KW-0812">Transmembrane</keyword>
<feature type="transmembrane region" description="Helical" evidence="2">
    <location>
        <begin position="119"/>
        <end position="141"/>
    </location>
</feature>
<dbReference type="PANTHER" id="PTHR11328">
    <property type="entry name" value="MAJOR FACILITATOR SUPERFAMILY DOMAIN-CONTAINING PROTEIN"/>
    <property type="match status" value="1"/>
</dbReference>
<organism evidence="3 4">
    <name type="scientific">Pelagicoccus mobilis</name>
    <dbReference type="NCBI Taxonomy" id="415221"/>
    <lineage>
        <taxon>Bacteria</taxon>
        <taxon>Pseudomonadati</taxon>
        <taxon>Verrucomicrobiota</taxon>
        <taxon>Opitutia</taxon>
        <taxon>Puniceicoccales</taxon>
        <taxon>Pelagicoccaceae</taxon>
        <taxon>Pelagicoccus</taxon>
    </lineage>
</organism>
<feature type="transmembrane region" description="Helical" evidence="2">
    <location>
        <begin position="424"/>
        <end position="447"/>
    </location>
</feature>
<feature type="transmembrane region" description="Helical" evidence="2">
    <location>
        <begin position="280"/>
        <end position="302"/>
    </location>
</feature>
<feature type="transmembrane region" description="Helical" evidence="2">
    <location>
        <begin position="314"/>
        <end position="333"/>
    </location>
</feature>
<dbReference type="GO" id="GO:0005886">
    <property type="term" value="C:plasma membrane"/>
    <property type="evidence" value="ECO:0007669"/>
    <property type="project" value="TreeGrafter"/>
</dbReference>
<dbReference type="InterPro" id="IPR036259">
    <property type="entry name" value="MFS_trans_sf"/>
</dbReference>
<dbReference type="SUPFAM" id="SSF103473">
    <property type="entry name" value="MFS general substrate transporter"/>
    <property type="match status" value="1"/>
</dbReference>
<feature type="transmembrane region" description="Helical" evidence="2">
    <location>
        <begin position="161"/>
        <end position="180"/>
    </location>
</feature>
<dbReference type="PANTHER" id="PTHR11328:SF24">
    <property type="entry name" value="MAJOR FACILITATOR SUPERFAMILY (MFS) PROFILE DOMAIN-CONTAINING PROTEIN"/>
    <property type="match status" value="1"/>
</dbReference>
<dbReference type="Proteomes" id="UP000617628">
    <property type="component" value="Unassembled WGS sequence"/>
</dbReference>
<evidence type="ECO:0000313" key="4">
    <source>
        <dbReference type="Proteomes" id="UP000617628"/>
    </source>
</evidence>
<sequence>MKNSTNRRPNERVPTSEKLAYSLGGIGAQFGGWGIGGLAKPVYTLILGVSPTSVGLVLAIMRIWDAILDPLIGWTSDRCSSKFGRRKPFIFVGAVLMGISYPLIWWASQEWSEDTKVLYFTLSLLIFYTSLTTYLVPYHALGTELTPDYAERTRIMAMRSIVMKSATFIIQWIVPFAFFLEREKVFGSVVSSLRSLTVGAGILLAVAGILTAVYSRERYYDLSQKEKAKIPWEAFRILVKDSLFWRLNGIGISAMISGHLTQFLSLYLMVAYVAKGDAAFGTYLIGIGASVAMAIGIVTNIVTMRYLADKFDKLLLIKWSLGFLVCASILKWFLYNPEHPYLSVLIPATQAPAQSLFWVMIAALSPDYLDHHEKVHNKRIEGSFGAFSSWTTKLSSSAAAALSGYILVFTGFEIDQAENQSVSAFVWMRILIIIIPIGLYSVSWILAKHYPFTRDKVDSIAKELTKRRGSID</sequence>
<gene>
    <name evidence="3" type="ORF">JIN87_10240</name>
</gene>
<dbReference type="GO" id="GO:0015293">
    <property type="term" value="F:symporter activity"/>
    <property type="evidence" value="ECO:0007669"/>
    <property type="project" value="InterPro"/>
</dbReference>
<reference evidence="3" key="1">
    <citation type="submission" date="2021-01" db="EMBL/GenBank/DDBJ databases">
        <title>Modified the classification status of verrucomicrobia.</title>
        <authorList>
            <person name="Feng X."/>
        </authorList>
    </citation>
    <scope>NUCLEOTIDE SEQUENCE</scope>
    <source>
        <strain evidence="3">KCTC 13126</strain>
    </source>
</reference>
<keyword evidence="2" id="KW-1133">Transmembrane helix</keyword>
<keyword evidence="4" id="KW-1185">Reference proteome</keyword>
<name>A0A934VR77_9BACT</name>
<feature type="transmembrane region" description="Helical" evidence="2">
    <location>
        <begin position="192"/>
        <end position="215"/>
    </location>
</feature>
<comment type="caution">
    <text evidence="3">The sequence shown here is derived from an EMBL/GenBank/DDBJ whole genome shotgun (WGS) entry which is preliminary data.</text>
</comment>
<dbReference type="InterPro" id="IPR039672">
    <property type="entry name" value="MFS_2"/>
</dbReference>
<comment type="similarity">
    <text evidence="1">Belongs to the sodium:galactoside symporter (TC 2.A.2) family.</text>
</comment>
<proteinExistence type="inferred from homology"/>
<dbReference type="Gene3D" id="1.20.1250.20">
    <property type="entry name" value="MFS general substrate transporter like domains"/>
    <property type="match status" value="1"/>
</dbReference>
<dbReference type="AlphaFoldDB" id="A0A934VR77"/>
<evidence type="ECO:0000256" key="1">
    <source>
        <dbReference type="ARBA" id="ARBA00009617"/>
    </source>
</evidence>
<feature type="transmembrane region" description="Helical" evidence="2">
    <location>
        <begin position="45"/>
        <end position="68"/>
    </location>
</feature>
<evidence type="ECO:0000313" key="3">
    <source>
        <dbReference type="EMBL" id="MBK1877249.1"/>
    </source>
</evidence>
<dbReference type="Pfam" id="PF13347">
    <property type="entry name" value="MFS_2"/>
    <property type="match status" value="1"/>
</dbReference>
<accession>A0A934VR77</accession>
<evidence type="ECO:0000256" key="2">
    <source>
        <dbReference type="SAM" id="Phobius"/>
    </source>
</evidence>
<feature type="transmembrane region" description="Helical" evidence="2">
    <location>
        <begin position="250"/>
        <end position="274"/>
    </location>
</feature>
<dbReference type="GO" id="GO:0008643">
    <property type="term" value="P:carbohydrate transport"/>
    <property type="evidence" value="ECO:0007669"/>
    <property type="project" value="InterPro"/>
</dbReference>
<dbReference type="RefSeq" id="WP_200355465.1">
    <property type="nucleotide sequence ID" value="NZ_JAENIL010000016.1"/>
</dbReference>
<feature type="transmembrane region" description="Helical" evidence="2">
    <location>
        <begin position="89"/>
        <end position="107"/>
    </location>
</feature>
<protein>
    <submittedName>
        <fullName evidence="3">MFS transporter</fullName>
    </submittedName>
</protein>
<dbReference type="EMBL" id="JAENIL010000016">
    <property type="protein sequence ID" value="MBK1877249.1"/>
    <property type="molecule type" value="Genomic_DNA"/>
</dbReference>
<keyword evidence="2" id="KW-0472">Membrane</keyword>
<feature type="transmembrane region" description="Helical" evidence="2">
    <location>
        <begin position="20"/>
        <end position="39"/>
    </location>
</feature>